<dbReference type="GO" id="GO:0016020">
    <property type="term" value="C:membrane"/>
    <property type="evidence" value="ECO:0007669"/>
    <property type="project" value="TreeGrafter"/>
</dbReference>
<dbReference type="Proteomes" id="UP000009309">
    <property type="component" value="Unassembled WGS sequence"/>
</dbReference>
<dbReference type="RefSeq" id="WP_009282450.1">
    <property type="nucleotide sequence ID" value="NZ_CAIT01000006.1"/>
</dbReference>
<evidence type="ECO:0000256" key="2">
    <source>
        <dbReference type="ARBA" id="ARBA00022857"/>
    </source>
</evidence>
<evidence type="ECO:0000313" key="5">
    <source>
        <dbReference type="EMBL" id="CCH53870.1"/>
    </source>
</evidence>
<dbReference type="PRINTS" id="PR00081">
    <property type="entry name" value="GDHRDH"/>
</dbReference>
<dbReference type="AlphaFoldDB" id="I2GIZ5"/>
<comment type="similarity">
    <text evidence="1 4">Belongs to the short-chain dehydrogenases/reductases (SDR) family.</text>
</comment>
<organism evidence="5 6">
    <name type="scientific">Fibrisoma limi BUZ 3</name>
    <dbReference type="NCBI Taxonomy" id="1185876"/>
    <lineage>
        <taxon>Bacteria</taxon>
        <taxon>Pseudomonadati</taxon>
        <taxon>Bacteroidota</taxon>
        <taxon>Cytophagia</taxon>
        <taxon>Cytophagales</taxon>
        <taxon>Spirosomataceae</taxon>
        <taxon>Fibrisoma</taxon>
    </lineage>
</organism>
<evidence type="ECO:0000256" key="1">
    <source>
        <dbReference type="ARBA" id="ARBA00006484"/>
    </source>
</evidence>
<evidence type="ECO:0000313" key="6">
    <source>
        <dbReference type="Proteomes" id="UP000009309"/>
    </source>
</evidence>
<reference evidence="5 6" key="1">
    <citation type="journal article" date="2012" name="J. Bacteriol.">
        <title>Genome Sequence of the Filamentous Bacterium Fibrisoma limi BUZ 3T.</title>
        <authorList>
            <person name="Filippini M."/>
            <person name="Qi W."/>
            <person name="Jaenicke S."/>
            <person name="Goesmann A."/>
            <person name="Smits T.H."/>
            <person name="Bagheri H.C."/>
        </authorList>
    </citation>
    <scope>NUCLEOTIDE SEQUENCE [LARGE SCALE GENOMIC DNA]</scope>
    <source>
        <strain evidence="6">BUZ 3T</strain>
    </source>
</reference>
<dbReference type="eggNOG" id="COG1028">
    <property type="taxonomic scope" value="Bacteria"/>
</dbReference>
<gene>
    <name evidence="5" type="ORF">BN8_03002</name>
</gene>
<proteinExistence type="inferred from homology"/>
<name>I2GIZ5_9BACT</name>
<dbReference type="InterPro" id="IPR002347">
    <property type="entry name" value="SDR_fam"/>
</dbReference>
<dbReference type="Pfam" id="PF00106">
    <property type="entry name" value="adh_short"/>
    <property type="match status" value="1"/>
</dbReference>
<dbReference type="InterPro" id="IPR036291">
    <property type="entry name" value="NAD(P)-bd_dom_sf"/>
</dbReference>
<dbReference type="OrthoDB" id="5786478at2"/>
<dbReference type="STRING" id="1185876.BN8_03002"/>
<protein>
    <submittedName>
        <fullName evidence="5">Short-chain dehydrogenase/reductase SDR</fullName>
        <ecNumber evidence="5">1.1.1.184</ecNumber>
    </submittedName>
</protein>
<comment type="caution">
    <text evidence="5">The sequence shown here is derived from an EMBL/GenBank/DDBJ whole genome shotgun (WGS) entry which is preliminary data.</text>
</comment>
<dbReference type="Gene3D" id="3.40.50.720">
    <property type="entry name" value="NAD(P)-binding Rossmann-like Domain"/>
    <property type="match status" value="1"/>
</dbReference>
<dbReference type="PRINTS" id="PR00080">
    <property type="entry name" value="SDRFAMILY"/>
</dbReference>
<keyword evidence="6" id="KW-1185">Reference proteome</keyword>
<dbReference type="EMBL" id="CAIT01000006">
    <property type="protein sequence ID" value="CCH53870.1"/>
    <property type="molecule type" value="Genomic_DNA"/>
</dbReference>
<keyword evidence="3 5" id="KW-0560">Oxidoreductase</keyword>
<dbReference type="PANTHER" id="PTHR43490:SF99">
    <property type="entry name" value="SHORT-CHAIN DEHYDROGENASE_REDUCTASE"/>
    <property type="match status" value="1"/>
</dbReference>
<evidence type="ECO:0000256" key="3">
    <source>
        <dbReference type="ARBA" id="ARBA00023002"/>
    </source>
</evidence>
<dbReference type="EC" id="1.1.1.184" evidence="5"/>
<dbReference type="GO" id="GO:0004090">
    <property type="term" value="F:carbonyl reductase (NADPH) activity"/>
    <property type="evidence" value="ECO:0007669"/>
    <property type="project" value="UniProtKB-EC"/>
</dbReference>
<evidence type="ECO:0000256" key="4">
    <source>
        <dbReference type="RuleBase" id="RU000363"/>
    </source>
</evidence>
<sequence>MDATNKRVALVTGVGRPEGIGFAVCQQLASQGIITLLTARRPEAAETLANRLQDEGVDVRPYVLDVAQPESIRQLVEHIQQDIGRLDILINNAAGTSAYGEQAATADLDQAHAVMETTLFGAWRLIQALLPLLRQSPAGRIVNVSSGAGSHGDPMFGLSTSNQMGTSYAVSKAALNALTSKLALEEKEGNVLINAVCPGFTATFEGGEAMGAQPVADGAAGIVWAALLDNDGPTGKFFRNKKELAW</sequence>
<dbReference type="PANTHER" id="PTHR43490">
    <property type="entry name" value="(+)-NEOMENTHOL DEHYDROGENASE"/>
    <property type="match status" value="1"/>
</dbReference>
<accession>I2GIZ5</accession>
<dbReference type="SUPFAM" id="SSF51735">
    <property type="entry name" value="NAD(P)-binding Rossmann-fold domains"/>
    <property type="match status" value="1"/>
</dbReference>
<keyword evidence="2" id="KW-0521">NADP</keyword>